<evidence type="ECO:0000256" key="2">
    <source>
        <dbReference type="ARBA" id="ARBA00022454"/>
    </source>
</evidence>
<evidence type="ECO:0000256" key="8">
    <source>
        <dbReference type="ARBA" id="ARBA00023306"/>
    </source>
</evidence>
<evidence type="ECO:0000259" key="13">
    <source>
        <dbReference type="Pfam" id="PF03801"/>
    </source>
</evidence>
<dbReference type="VEuPathDB" id="FungiDB:VP01_284g1"/>
<evidence type="ECO:0000256" key="4">
    <source>
        <dbReference type="ARBA" id="ARBA00022776"/>
    </source>
</evidence>
<dbReference type="Gene3D" id="1.10.418.30">
    <property type="entry name" value="Ncd80 complex, Ncd80 subunit"/>
    <property type="match status" value="1"/>
</dbReference>
<keyword evidence="8 10" id="KW-0131">Cell cycle</keyword>
<feature type="domain" description="Kinetochore protein Ndc80 CH" evidence="13">
    <location>
        <begin position="204"/>
        <end position="347"/>
    </location>
</feature>
<comment type="function">
    <text evidence="10">Acts as a component of the essential kinetochore-associated NDC80 complex, which is required for chromosome segregation and spindle checkpoint activity.</text>
</comment>
<evidence type="ECO:0000256" key="7">
    <source>
        <dbReference type="ARBA" id="ARBA00023242"/>
    </source>
</evidence>
<dbReference type="STRING" id="27349.A0A0L6V3T6"/>
<reference evidence="15 16" key="1">
    <citation type="submission" date="2015-08" db="EMBL/GenBank/DDBJ databases">
        <title>Next Generation Sequencing and Analysis of the Genome of Puccinia sorghi L Schw, the Causal Agent of Maize Common Rust.</title>
        <authorList>
            <person name="Rochi L."/>
            <person name="Burguener G."/>
            <person name="Darino M."/>
            <person name="Turjanski A."/>
            <person name="Kreff E."/>
            <person name="Dieguez M.J."/>
            <person name="Sacco F."/>
        </authorList>
    </citation>
    <scope>NUCLEOTIDE SEQUENCE [LARGE SCALE GENOMIC DNA]</scope>
    <source>
        <strain evidence="15 16">RO10H11247</strain>
    </source>
</reference>
<keyword evidence="4 10" id="KW-0498">Mitosis</keyword>
<name>A0A0L6V3T6_9BASI</name>
<feature type="coiled-coil region" evidence="11">
    <location>
        <begin position="413"/>
        <end position="440"/>
    </location>
</feature>
<evidence type="ECO:0000256" key="9">
    <source>
        <dbReference type="ARBA" id="ARBA00023328"/>
    </source>
</evidence>
<keyword evidence="2 10" id="KW-0158">Chromosome</keyword>
<evidence type="ECO:0000256" key="1">
    <source>
        <dbReference type="ARBA" id="ARBA00007050"/>
    </source>
</evidence>
<dbReference type="InterPro" id="IPR055260">
    <property type="entry name" value="Ndc80_CH"/>
</dbReference>
<keyword evidence="3 10" id="KW-0132">Cell division</keyword>
<dbReference type="PANTHER" id="PTHR10643:SF2">
    <property type="entry name" value="KINETOCHORE PROTEIN NDC80 HOMOLOG"/>
    <property type="match status" value="1"/>
</dbReference>
<dbReference type="InterPro" id="IPR038273">
    <property type="entry name" value="Ndc80_sf"/>
</dbReference>
<feature type="compositionally biased region" description="Polar residues" evidence="12">
    <location>
        <begin position="215"/>
        <end position="227"/>
    </location>
</feature>
<gene>
    <name evidence="15" type="ORF">VP01_284g1</name>
</gene>
<dbReference type="OrthoDB" id="7459479at2759"/>
<keyword evidence="7 10" id="KW-0539">Nucleus</keyword>
<dbReference type="EMBL" id="LAVV01007779">
    <property type="protein sequence ID" value="KNZ54805.1"/>
    <property type="molecule type" value="Genomic_DNA"/>
</dbReference>
<keyword evidence="6 11" id="KW-0175">Coiled coil</keyword>
<evidence type="ECO:0000256" key="12">
    <source>
        <dbReference type="SAM" id="MobiDB-lite"/>
    </source>
</evidence>
<feature type="coiled-coil region" evidence="11">
    <location>
        <begin position="465"/>
        <end position="506"/>
    </location>
</feature>
<accession>A0A0L6V3T6</accession>
<evidence type="ECO:0000259" key="14">
    <source>
        <dbReference type="Pfam" id="PF24487"/>
    </source>
</evidence>
<evidence type="ECO:0000256" key="6">
    <source>
        <dbReference type="ARBA" id="ARBA00023054"/>
    </source>
</evidence>
<sequence>MPYTLELRVNVALLRGCGLADVRIPFLGLHSVGSIYGPGCGMDARRRTLASADTHGASHIPLPSSALRRPQPQPASSSREAGGRISLAPQRLPSYSSACSLACDTIRRSAVATGSTFQSDAYFQASQATAFTNSQQNDAVRRSSVYQAPQTVTRPTINNSHFPAASRGPLSVKRNEGAYYRSSSANDAPPMALPNSQSTPSANRASSVGPFQASHHGTSSLLPTFQTLKDPRPRDKKTLALWQREVHDFLQERGYPEPLTIKSLQTPTTKDFQNIFKFILQCSDPCHVWGIYGKKLEDEVIPLLKSMGYVAYDTLTKSGLQAPGSMHTWPQLLAMLQWIVTTIKLREEAISNDKLRLDTQVEPSIDDSHSEQLAATSHWLLYLEATYKLFLQSDDFDRELHKPPLEEYFQKRKDRVLSEIERLEGRTAQLEEQHKRLAMKPSPLDVAKKEHEKLGRDAESFLGYIAKLREVNRKSEKINEALKQKLESTEAQLKAASEAKVELSALVARQNMSDAELQQISSTRAQLQRSSAAATAKRGQLANAMYELEVQSQQASDRAEKMLTIYKNKASKLGLIPRAPEPFEHIDFSQTTNGGAALVANIHPDPTVEIKPALIQLKKNAIAHRLGLTDQVLSVEEKLVQLTETLQEKKENLQILETSVQKLAKQLEDDKEKFAAEVARLNEQVDNILKRVAEAESTIESSRMSIDHEIQALRVRYDETQERISKLTKENVDEMNSILTFIVSYRERIAEKTLQLKQLSESTGGPRTSS</sequence>
<organism evidence="15 16">
    <name type="scientific">Puccinia sorghi</name>
    <dbReference type="NCBI Taxonomy" id="27349"/>
    <lineage>
        <taxon>Eukaryota</taxon>
        <taxon>Fungi</taxon>
        <taxon>Dikarya</taxon>
        <taxon>Basidiomycota</taxon>
        <taxon>Pucciniomycotina</taxon>
        <taxon>Pucciniomycetes</taxon>
        <taxon>Pucciniales</taxon>
        <taxon>Pucciniaceae</taxon>
        <taxon>Puccinia</taxon>
    </lineage>
</organism>
<dbReference type="GO" id="GO:0031262">
    <property type="term" value="C:Ndc80 complex"/>
    <property type="evidence" value="ECO:0007669"/>
    <property type="project" value="UniProtKB-UniRule"/>
</dbReference>
<keyword evidence="5 10" id="KW-0995">Kinetochore</keyword>
<dbReference type="Proteomes" id="UP000037035">
    <property type="component" value="Unassembled WGS sequence"/>
</dbReference>
<protein>
    <recommendedName>
        <fullName evidence="10">Kinetochore protein NDC80</fullName>
    </recommendedName>
</protein>
<evidence type="ECO:0000313" key="15">
    <source>
        <dbReference type="EMBL" id="KNZ54805.1"/>
    </source>
</evidence>
<proteinExistence type="inferred from homology"/>
<comment type="subcellular location">
    <subcellularLocation>
        <location evidence="10">Chromosome</location>
        <location evidence="10">Centromere</location>
        <location evidence="10">Kinetochore</location>
    </subcellularLocation>
    <subcellularLocation>
        <location evidence="10">Nucleus</location>
    </subcellularLocation>
</comment>
<keyword evidence="9 10" id="KW-0137">Centromere</keyword>
<evidence type="ECO:0000313" key="16">
    <source>
        <dbReference type="Proteomes" id="UP000037035"/>
    </source>
</evidence>
<dbReference type="GO" id="GO:0051301">
    <property type="term" value="P:cell division"/>
    <property type="evidence" value="ECO:0007669"/>
    <property type="project" value="UniProtKB-UniRule"/>
</dbReference>
<dbReference type="Pfam" id="PF24487">
    <property type="entry name" value="NDC80_loop"/>
    <property type="match status" value="1"/>
</dbReference>
<evidence type="ECO:0000256" key="11">
    <source>
        <dbReference type="SAM" id="Coils"/>
    </source>
</evidence>
<dbReference type="PANTHER" id="PTHR10643">
    <property type="entry name" value="KINETOCHORE PROTEIN NDC80"/>
    <property type="match status" value="1"/>
</dbReference>
<feature type="domain" description="Kinetochore protein NDC80 loop region" evidence="14">
    <location>
        <begin position="545"/>
        <end position="754"/>
    </location>
</feature>
<dbReference type="GO" id="GO:0051315">
    <property type="term" value="P:attachment of mitotic spindle microtubules to kinetochore"/>
    <property type="evidence" value="ECO:0007669"/>
    <property type="project" value="UniProtKB-UniRule"/>
</dbReference>
<evidence type="ECO:0000256" key="3">
    <source>
        <dbReference type="ARBA" id="ARBA00022618"/>
    </source>
</evidence>
<keyword evidence="16" id="KW-1185">Reference proteome</keyword>
<feature type="compositionally biased region" description="Polar residues" evidence="12">
    <location>
        <begin position="194"/>
        <end position="206"/>
    </location>
</feature>
<evidence type="ECO:0000256" key="10">
    <source>
        <dbReference type="RuleBase" id="RU368072"/>
    </source>
</evidence>
<comment type="caution">
    <text evidence="15">The sequence shown here is derived from an EMBL/GenBank/DDBJ whole genome shotgun (WGS) entry which is preliminary data.</text>
</comment>
<feature type="coiled-coil region" evidence="11">
    <location>
        <begin position="632"/>
        <end position="762"/>
    </location>
</feature>
<dbReference type="AlphaFoldDB" id="A0A0L6V3T6"/>
<dbReference type="Pfam" id="PF03801">
    <property type="entry name" value="Ndc80_HEC"/>
    <property type="match status" value="1"/>
</dbReference>
<dbReference type="InterPro" id="IPR057091">
    <property type="entry name" value="NDC80_loop"/>
</dbReference>
<comment type="similarity">
    <text evidence="1 10">Belongs to the NDC80/HEC1 family.</text>
</comment>
<dbReference type="GO" id="GO:0005634">
    <property type="term" value="C:nucleus"/>
    <property type="evidence" value="ECO:0007669"/>
    <property type="project" value="UniProtKB-SubCell"/>
</dbReference>
<feature type="region of interest" description="Disordered" evidence="12">
    <location>
        <begin position="181"/>
        <end position="232"/>
    </location>
</feature>
<comment type="subunit">
    <text evidence="10">Component of the NDC80 complex.</text>
</comment>
<dbReference type="InterPro" id="IPR005550">
    <property type="entry name" value="Kinetochore_Ndc80"/>
</dbReference>
<evidence type="ECO:0000256" key="5">
    <source>
        <dbReference type="ARBA" id="ARBA00022838"/>
    </source>
</evidence>
<feature type="region of interest" description="Disordered" evidence="12">
    <location>
        <begin position="51"/>
        <end position="87"/>
    </location>
</feature>